<gene>
    <name evidence="1" type="ORF">SAMN02745131_04192</name>
</gene>
<dbReference type="Proteomes" id="UP000184048">
    <property type="component" value="Unassembled WGS sequence"/>
</dbReference>
<evidence type="ECO:0000313" key="2">
    <source>
        <dbReference type="Proteomes" id="UP000184048"/>
    </source>
</evidence>
<dbReference type="STRING" id="1121884.SAMN02745131_04192"/>
<dbReference type="RefSeq" id="WP_072837294.1">
    <property type="nucleotide sequence ID" value="NZ_FQUU01000039.1"/>
</dbReference>
<accession>A0A1M5GP58</accession>
<name>A0A1M5GP58_9BACT</name>
<organism evidence="1 2">
    <name type="scientific">Flavisolibacter ginsengisoli DSM 18119</name>
    <dbReference type="NCBI Taxonomy" id="1121884"/>
    <lineage>
        <taxon>Bacteria</taxon>
        <taxon>Pseudomonadati</taxon>
        <taxon>Bacteroidota</taxon>
        <taxon>Chitinophagia</taxon>
        <taxon>Chitinophagales</taxon>
        <taxon>Chitinophagaceae</taxon>
        <taxon>Flavisolibacter</taxon>
    </lineage>
</organism>
<keyword evidence="2" id="KW-1185">Reference proteome</keyword>
<dbReference type="EMBL" id="FQUU01000039">
    <property type="protein sequence ID" value="SHG05341.1"/>
    <property type="molecule type" value="Genomic_DNA"/>
</dbReference>
<reference evidence="1 2" key="1">
    <citation type="submission" date="2016-11" db="EMBL/GenBank/DDBJ databases">
        <authorList>
            <person name="Jaros S."/>
            <person name="Januszkiewicz K."/>
            <person name="Wedrychowicz H."/>
        </authorList>
    </citation>
    <scope>NUCLEOTIDE SEQUENCE [LARGE SCALE GENOMIC DNA]</scope>
    <source>
        <strain evidence="1 2">DSM 18119</strain>
    </source>
</reference>
<protein>
    <submittedName>
        <fullName evidence="1">Uncharacterized protein</fullName>
    </submittedName>
</protein>
<dbReference type="AlphaFoldDB" id="A0A1M5GP58"/>
<evidence type="ECO:0000313" key="1">
    <source>
        <dbReference type="EMBL" id="SHG05341.1"/>
    </source>
</evidence>
<sequence>MKKIYLEDLAGLAEEQVYQLLNIYDRGFLGIVIPKVHDLRHDGVRGIYQDCLVSLYLAVRLFAISQLIGFSMPALRKRGEITVITSTREFRVLAGILCCMTSGYDERGMPRPTFLEALPGLIAEARSLYPSRATALDPVCAALERDLSEEKLQILEKQLAEGIL</sequence>
<proteinExistence type="predicted"/>